<dbReference type="Pfam" id="PF00501">
    <property type="entry name" value="AMP-binding"/>
    <property type="match status" value="1"/>
</dbReference>
<dbReference type="NCBIfam" id="TIGR01733">
    <property type="entry name" value="AA-adenyl-dom"/>
    <property type="match status" value="1"/>
</dbReference>
<dbReference type="KEGG" id="ols:Olsu_0509"/>
<dbReference type="Proteomes" id="UP000000333">
    <property type="component" value="Chromosome"/>
</dbReference>
<dbReference type="HOGENOM" id="CLU_000022_2_12_11"/>
<gene>
    <name evidence="3" type="ordered locus">Olsu_0509</name>
</gene>
<dbReference type="InterPro" id="IPR000873">
    <property type="entry name" value="AMP-dep_synth/lig_dom"/>
</dbReference>
<evidence type="ECO:0000313" key="4">
    <source>
        <dbReference type="Proteomes" id="UP000000333"/>
    </source>
</evidence>
<feature type="domain" description="AMP-binding enzyme C-terminal" evidence="2">
    <location>
        <begin position="428"/>
        <end position="495"/>
    </location>
</feature>
<dbReference type="STRING" id="633147.Olsu_0509"/>
<dbReference type="GO" id="GO:0043041">
    <property type="term" value="P:amino acid activation for nonribosomal peptide biosynthetic process"/>
    <property type="evidence" value="ECO:0007669"/>
    <property type="project" value="TreeGrafter"/>
</dbReference>
<dbReference type="RefSeq" id="WP_013251376.1">
    <property type="nucleotide sequence ID" value="NC_014363.1"/>
</dbReference>
<dbReference type="Gene3D" id="3.40.50.12780">
    <property type="entry name" value="N-terminal domain of ligase-like"/>
    <property type="match status" value="1"/>
</dbReference>
<dbReference type="GO" id="GO:0031177">
    <property type="term" value="F:phosphopantetheine binding"/>
    <property type="evidence" value="ECO:0007669"/>
    <property type="project" value="TreeGrafter"/>
</dbReference>
<dbReference type="InterPro" id="IPR025110">
    <property type="entry name" value="AMP-bd_C"/>
</dbReference>
<sequence>MHNVLEWLERSAARAPDKVAVAGPQDHLTFAQLAEGSRRVGSWLAAHGMSSRRGVAFYLEKSPSALSGMLGAVFAGGFYSVLDVRQPAARIQSICATLDPLVVVADDANLAAAREALEATAWEVVPLGELLSAPEDAALLSAARAQATDVDPLYVNFTSGSTGTPKGVVVSHRSVIDFIPTFVRTFGMGEDDVFANQAPFDFDVSVKDIYSCLLLGARLQLVPRPYFTAPTTLMDYLADTHATTLVWAVSALCFVSIMNAFDYRVPKDVRRVLFSGEVMPPKQLSRWRAHLPDVTYVNLYGPTEITCNCTYYVVDRDFGKGEAIPMGRPFDNERVFLLGEGEREVTPDMVGVEGEICVAGTALGLGYLGDAGRTGEAFVQNPLERRWLDPIYRTGDLARYDSAGNLVYSSRKDHQIKHLGQRIELGDIESTAAALAGVDQAACTYDARRKKIHLFYVGEASHEEVALSLRAQLPSYMAPNGIHALEAMPLTKNGKVDRSLLAEQTTSRL</sequence>
<protein>
    <submittedName>
        <fullName evidence="3">Amino acid adenylation domain protein</fullName>
    </submittedName>
</protein>
<evidence type="ECO:0000259" key="1">
    <source>
        <dbReference type="Pfam" id="PF00501"/>
    </source>
</evidence>
<accession>E1QZ10</accession>
<evidence type="ECO:0000259" key="2">
    <source>
        <dbReference type="Pfam" id="PF13193"/>
    </source>
</evidence>
<dbReference type="GO" id="GO:0044550">
    <property type="term" value="P:secondary metabolite biosynthetic process"/>
    <property type="evidence" value="ECO:0007669"/>
    <property type="project" value="TreeGrafter"/>
</dbReference>
<dbReference type="Pfam" id="PF13193">
    <property type="entry name" value="AMP-binding_C"/>
    <property type="match status" value="1"/>
</dbReference>
<dbReference type="PATRIC" id="fig|633147.7.peg.1045"/>
<dbReference type="GO" id="GO:0005737">
    <property type="term" value="C:cytoplasm"/>
    <property type="evidence" value="ECO:0007669"/>
    <property type="project" value="TreeGrafter"/>
</dbReference>
<dbReference type="OrthoDB" id="2472181at2"/>
<organism evidence="3 4">
    <name type="scientific">Olsenella uli (strain ATCC 49627 / DSM 7084 / CCUG 31166 / CIP 109912 / JCM 12494 / LMG 11480 / NCIMB 702895 / VPI D76D-27C)</name>
    <name type="common">Lactobacillus uli</name>
    <dbReference type="NCBI Taxonomy" id="633147"/>
    <lineage>
        <taxon>Bacteria</taxon>
        <taxon>Bacillati</taxon>
        <taxon>Actinomycetota</taxon>
        <taxon>Coriobacteriia</taxon>
        <taxon>Coriobacteriales</taxon>
        <taxon>Atopobiaceae</taxon>
        <taxon>Olsenella</taxon>
    </lineage>
</organism>
<feature type="domain" description="AMP-dependent synthetase/ligase" evidence="1">
    <location>
        <begin position="8"/>
        <end position="368"/>
    </location>
</feature>
<dbReference type="GeneID" id="78511947"/>
<evidence type="ECO:0000313" key="3">
    <source>
        <dbReference type="EMBL" id="ADK67624.1"/>
    </source>
</evidence>
<keyword evidence="4" id="KW-1185">Reference proteome</keyword>
<proteinExistence type="predicted"/>
<dbReference type="PANTHER" id="PTHR45527:SF1">
    <property type="entry name" value="FATTY ACID SYNTHASE"/>
    <property type="match status" value="1"/>
</dbReference>
<dbReference type="EMBL" id="CP002106">
    <property type="protein sequence ID" value="ADK67624.1"/>
    <property type="molecule type" value="Genomic_DNA"/>
</dbReference>
<dbReference type="Gene3D" id="3.30.300.30">
    <property type="match status" value="1"/>
</dbReference>
<dbReference type="InterPro" id="IPR042099">
    <property type="entry name" value="ANL_N_sf"/>
</dbReference>
<dbReference type="InterPro" id="IPR045851">
    <property type="entry name" value="AMP-bd_C_sf"/>
</dbReference>
<dbReference type="eggNOG" id="COG1020">
    <property type="taxonomic scope" value="Bacteria"/>
</dbReference>
<dbReference type="CDD" id="cd05930">
    <property type="entry name" value="A_NRPS"/>
    <property type="match status" value="1"/>
</dbReference>
<dbReference type="AlphaFoldDB" id="E1QZ10"/>
<dbReference type="PANTHER" id="PTHR45527">
    <property type="entry name" value="NONRIBOSOMAL PEPTIDE SYNTHETASE"/>
    <property type="match status" value="1"/>
</dbReference>
<dbReference type="InterPro" id="IPR020845">
    <property type="entry name" value="AMP-binding_CS"/>
</dbReference>
<dbReference type="InterPro" id="IPR010071">
    <property type="entry name" value="AA_adenyl_dom"/>
</dbReference>
<reference evidence="3 4" key="1">
    <citation type="journal article" date="2010" name="Stand. Genomic Sci.">
        <title>Complete genome sequence of Olsenella uli type strain (VPI D76D-27C).</title>
        <authorList>
            <person name="Goker M."/>
            <person name="Held B."/>
            <person name="Lucas S."/>
            <person name="Nolan M."/>
            <person name="Yasawong M."/>
            <person name="Glavina Del Rio T."/>
            <person name="Tice H."/>
            <person name="Cheng J.F."/>
            <person name="Bruce D."/>
            <person name="Detter J.C."/>
            <person name="Tapia R."/>
            <person name="Han C."/>
            <person name="Goodwin L."/>
            <person name="Pitluck S."/>
            <person name="Liolios K."/>
            <person name="Ivanova N."/>
            <person name="Mavromatis K."/>
            <person name="Mikhailova N."/>
            <person name="Pati A."/>
            <person name="Chen A."/>
            <person name="Palaniappan K."/>
            <person name="Land M."/>
            <person name="Hauser L."/>
            <person name="Chang Y.J."/>
            <person name="Jeffries C.D."/>
            <person name="Rohde M."/>
            <person name="Sikorski J."/>
            <person name="Pukall R."/>
            <person name="Woyke T."/>
            <person name="Bristow J."/>
            <person name="Eisen J.A."/>
            <person name="Markowitz V."/>
            <person name="Hugenholtz P."/>
            <person name="Kyrpides N.C."/>
            <person name="Klenk H.P."/>
            <person name="Lapidus A."/>
        </authorList>
    </citation>
    <scope>NUCLEOTIDE SEQUENCE [LARGE SCALE GENOMIC DNA]</scope>
    <source>
        <strain evidence="4">ATCC 49627 / DSM 7084 / CIP 109912 / JCM 12494 / NCIMB 702895 / VPI D76D-27C</strain>
    </source>
</reference>
<dbReference type="PROSITE" id="PS00455">
    <property type="entry name" value="AMP_BINDING"/>
    <property type="match status" value="1"/>
</dbReference>
<dbReference type="SUPFAM" id="SSF56801">
    <property type="entry name" value="Acetyl-CoA synthetase-like"/>
    <property type="match status" value="1"/>
</dbReference>
<name>E1QZ10_OLSUV</name>